<dbReference type="EMBL" id="ANNX02000012">
    <property type="protein sequence ID" value="KYC43909.1"/>
    <property type="molecule type" value="Genomic_DNA"/>
</dbReference>
<dbReference type="Proteomes" id="UP000076925">
    <property type="component" value="Unassembled WGS sequence"/>
</dbReference>
<dbReference type="PANTHER" id="PTHR41791">
    <property type="entry name" value="SSL7039 PROTEIN"/>
    <property type="match status" value="1"/>
</dbReference>
<sequence length="112" mass="12923">MKIQPREIHLYTSLEGRVPFEEWFNSLRDINAKAKIRIRLDRVGQGNLGDCKSVGKGVFELRIDYGPGYRVYFGQVNLEIVLLLCGGDKSTQTQDIRKAQESWEDYTRQNNA</sequence>
<dbReference type="RefSeq" id="WP_017748735.1">
    <property type="nucleotide sequence ID" value="NZ_KQ976354.1"/>
</dbReference>
<protein>
    <submittedName>
        <fullName evidence="1">Addiction module protein</fullName>
    </submittedName>
</protein>
<proteinExistence type="predicted"/>
<dbReference type="InterPro" id="IPR014056">
    <property type="entry name" value="TypeIITA-like_toxin_pred"/>
</dbReference>
<dbReference type="STRING" id="128403.WA1_01790"/>
<accession>A0A139XGW7</accession>
<dbReference type="AlphaFoldDB" id="A0A139XGW7"/>
<organism evidence="1 2">
    <name type="scientific">Scytonema hofmannii PCC 7110</name>
    <dbReference type="NCBI Taxonomy" id="128403"/>
    <lineage>
        <taxon>Bacteria</taxon>
        <taxon>Bacillati</taxon>
        <taxon>Cyanobacteriota</taxon>
        <taxon>Cyanophyceae</taxon>
        <taxon>Nostocales</taxon>
        <taxon>Scytonemataceae</taxon>
        <taxon>Scytonema</taxon>
    </lineage>
</organism>
<name>A0A139XGW7_9CYAN</name>
<dbReference type="PIRSF" id="PIRSF028744">
    <property type="entry name" value="Addict_mod_HI1419"/>
    <property type="match status" value="1"/>
</dbReference>
<gene>
    <name evidence="1" type="ORF">WA1_01790</name>
</gene>
<dbReference type="OrthoDB" id="9800258at2"/>
<dbReference type="NCBIfam" id="TIGR02683">
    <property type="entry name" value="upstrm_HI1419"/>
    <property type="match status" value="1"/>
</dbReference>
<dbReference type="PANTHER" id="PTHR41791:SF1">
    <property type="entry name" value="SSL7039 PROTEIN"/>
    <property type="match status" value="1"/>
</dbReference>
<evidence type="ECO:0000313" key="1">
    <source>
        <dbReference type="EMBL" id="KYC43909.1"/>
    </source>
</evidence>
<evidence type="ECO:0000313" key="2">
    <source>
        <dbReference type="Proteomes" id="UP000076925"/>
    </source>
</evidence>
<keyword evidence="2" id="KW-1185">Reference proteome</keyword>
<reference evidence="1 2" key="1">
    <citation type="journal article" date="2013" name="Genome Biol. Evol.">
        <title>Genomes of Stigonematalean cyanobacteria (subsection V) and the evolution of oxygenic photosynthesis from prokaryotes to plastids.</title>
        <authorList>
            <person name="Dagan T."/>
            <person name="Roettger M."/>
            <person name="Stucken K."/>
            <person name="Landan G."/>
            <person name="Koch R."/>
            <person name="Major P."/>
            <person name="Gould S.B."/>
            <person name="Goremykin V.V."/>
            <person name="Rippka R."/>
            <person name="Tandeau de Marsac N."/>
            <person name="Gugger M."/>
            <person name="Lockhart P.J."/>
            <person name="Allen J.F."/>
            <person name="Brune I."/>
            <person name="Maus I."/>
            <person name="Puhler A."/>
            <person name="Martin W.F."/>
        </authorList>
    </citation>
    <scope>NUCLEOTIDE SEQUENCE [LARGE SCALE GENOMIC DNA]</scope>
    <source>
        <strain evidence="1 2">PCC 7110</strain>
    </source>
</reference>
<comment type="caution">
    <text evidence="1">The sequence shown here is derived from an EMBL/GenBank/DDBJ whole genome shotgun (WGS) entry which is preliminary data.</text>
</comment>